<dbReference type="Gene3D" id="1.10.10.10">
    <property type="entry name" value="Winged helix-like DNA-binding domain superfamily/Winged helix DNA-binding domain"/>
    <property type="match status" value="1"/>
</dbReference>
<dbReference type="InterPro" id="IPR051677">
    <property type="entry name" value="AfsR-DnrI-RedD_regulator"/>
</dbReference>
<feature type="DNA-binding region" description="OmpR/PhoB-type" evidence="6">
    <location>
        <begin position="1"/>
        <end position="105"/>
    </location>
</feature>
<evidence type="ECO:0000256" key="6">
    <source>
        <dbReference type="PROSITE-ProRule" id="PRU01091"/>
    </source>
</evidence>
<organism evidence="8 9">
    <name type="scientific">Streptomyces populi</name>
    <dbReference type="NCBI Taxonomy" id="2058924"/>
    <lineage>
        <taxon>Bacteria</taxon>
        <taxon>Bacillati</taxon>
        <taxon>Actinomycetota</taxon>
        <taxon>Actinomycetes</taxon>
        <taxon>Kitasatosporales</taxon>
        <taxon>Streptomycetaceae</taxon>
        <taxon>Streptomyces</taxon>
    </lineage>
</organism>
<evidence type="ECO:0000313" key="8">
    <source>
        <dbReference type="EMBL" id="PKT69217.1"/>
    </source>
</evidence>
<evidence type="ECO:0000256" key="2">
    <source>
        <dbReference type="ARBA" id="ARBA00023012"/>
    </source>
</evidence>
<dbReference type="OrthoDB" id="4336084at2"/>
<reference evidence="8 9" key="1">
    <citation type="submission" date="2017-12" db="EMBL/GenBank/DDBJ databases">
        <title>Streptomyces populusis sp. nov., a novel endophytic actinobacterium isolated from stems of Populus adenopoda Maxim.</title>
        <authorList>
            <person name="Wang Z."/>
        </authorList>
    </citation>
    <scope>NUCLEOTIDE SEQUENCE [LARGE SCALE GENOMIC DNA]</scope>
    <source>
        <strain evidence="8 9">A249</strain>
    </source>
</reference>
<accession>A0A2I0SH09</accession>
<dbReference type="Pfam" id="PF00486">
    <property type="entry name" value="Trans_reg_C"/>
    <property type="match status" value="1"/>
</dbReference>
<dbReference type="Gene3D" id="1.25.40.10">
    <property type="entry name" value="Tetratricopeptide repeat domain"/>
    <property type="match status" value="1"/>
</dbReference>
<evidence type="ECO:0000259" key="7">
    <source>
        <dbReference type="PROSITE" id="PS51755"/>
    </source>
</evidence>
<name>A0A2I0SH09_9ACTN</name>
<dbReference type="SUPFAM" id="SSF48452">
    <property type="entry name" value="TPR-like"/>
    <property type="match status" value="1"/>
</dbReference>
<proteinExistence type="inferred from homology"/>
<dbReference type="PANTHER" id="PTHR35807:SF1">
    <property type="entry name" value="TRANSCRIPTIONAL REGULATOR REDD"/>
    <property type="match status" value="1"/>
</dbReference>
<dbReference type="GO" id="GO:0003677">
    <property type="term" value="F:DNA binding"/>
    <property type="evidence" value="ECO:0007669"/>
    <property type="project" value="UniProtKB-UniRule"/>
</dbReference>
<dbReference type="SUPFAM" id="SSF46894">
    <property type="entry name" value="C-terminal effector domain of the bipartite response regulators"/>
    <property type="match status" value="1"/>
</dbReference>
<keyword evidence="3" id="KW-0805">Transcription regulation</keyword>
<dbReference type="InterPro" id="IPR005158">
    <property type="entry name" value="BTAD"/>
</dbReference>
<dbReference type="SMART" id="SM01043">
    <property type="entry name" value="BTAD"/>
    <property type="match status" value="1"/>
</dbReference>
<evidence type="ECO:0000256" key="5">
    <source>
        <dbReference type="ARBA" id="ARBA00023163"/>
    </source>
</evidence>
<dbReference type="InterPro" id="IPR016032">
    <property type="entry name" value="Sig_transdc_resp-reg_C-effctor"/>
</dbReference>
<dbReference type="PANTHER" id="PTHR35807">
    <property type="entry name" value="TRANSCRIPTIONAL REGULATOR REDD-RELATED"/>
    <property type="match status" value="1"/>
</dbReference>
<keyword evidence="2" id="KW-0902">Two-component regulatory system</keyword>
<sequence length="277" mass="30585">MNIELLGTLDVRENGVSITPTAPKPRQVLALLALHADQVVSVAALTEELWGSTPPRSARTTLQTYVLQLRELITAALERGRPEEGKRRTAKNVLATLPGGYLLDSGEGTSDVREFERLAGVGYRAIDAGDFQGAVRQLRKGLELWTGPAFADVQLGEVLQMEAKRLDETRLCALDQRIEADLRLGRHRDLLAELTVLVNRYPTHENLHGQYMLALYRSGRRSEALTAYQRVRTTLVQELGLEPSVDLRRIQRLILMASPDGALDSASSAGGRLVRSN</sequence>
<keyword evidence="5" id="KW-0804">Transcription</keyword>
<dbReference type="AlphaFoldDB" id="A0A2I0SH09"/>
<keyword evidence="4 6" id="KW-0238">DNA-binding</keyword>
<dbReference type="FunFam" id="1.25.40.10:FF:000222">
    <property type="entry name" value="SARP family transcriptional regulator"/>
    <property type="match status" value="1"/>
</dbReference>
<dbReference type="InterPro" id="IPR011990">
    <property type="entry name" value="TPR-like_helical_dom_sf"/>
</dbReference>
<dbReference type="EMBL" id="PJOS01000081">
    <property type="protein sequence ID" value="PKT69217.1"/>
    <property type="molecule type" value="Genomic_DNA"/>
</dbReference>
<dbReference type="Pfam" id="PF03704">
    <property type="entry name" value="BTAD"/>
    <property type="match status" value="1"/>
</dbReference>
<evidence type="ECO:0000256" key="1">
    <source>
        <dbReference type="ARBA" id="ARBA00005820"/>
    </source>
</evidence>
<evidence type="ECO:0000256" key="3">
    <source>
        <dbReference type="ARBA" id="ARBA00023015"/>
    </source>
</evidence>
<gene>
    <name evidence="8" type="ORF">CW362_30630</name>
</gene>
<dbReference type="GO" id="GO:0000160">
    <property type="term" value="P:phosphorelay signal transduction system"/>
    <property type="evidence" value="ECO:0007669"/>
    <property type="project" value="UniProtKB-KW"/>
</dbReference>
<comment type="similarity">
    <text evidence="1">Belongs to the AfsR/DnrI/RedD regulatory family.</text>
</comment>
<evidence type="ECO:0000256" key="4">
    <source>
        <dbReference type="ARBA" id="ARBA00023125"/>
    </source>
</evidence>
<evidence type="ECO:0000313" key="9">
    <source>
        <dbReference type="Proteomes" id="UP000236178"/>
    </source>
</evidence>
<dbReference type="RefSeq" id="WP_103552865.1">
    <property type="nucleotide sequence ID" value="NZ_JBHJSK010000043.1"/>
</dbReference>
<comment type="caution">
    <text evidence="8">The sequence shown here is derived from an EMBL/GenBank/DDBJ whole genome shotgun (WGS) entry which is preliminary data.</text>
</comment>
<feature type="domain" description="OmpR/PhoB-type" evidence="7">
    <location>
        <begin position="1"/>
        <end position="105"/>
    </location>
</feature>
<dbReference type="PROSITE" id="PS51755">
    <property type="entry name" value="OMPR_PHOB"/>
    <property type="match status" value="1"/>
</dbReference>
<dbReference type="CDD" id="cd15831">
    <property type="entry name" value="BTAD"/>
    <property type="match status" value="1"/>
</dbReference>
<dbReference type="InterPro" id="IPR001867">
    <property type="entry name" value="OmpR/PhoB-type_DNA-bd"/>
</dbReference>
<dbReference type="SMART" id="SM00862">
    <property type="entry name" value="Trans_reg_C"/>
    <property type="match status" value="1"/>
</dbReference>
<protein>
    <recommendedName>
        <fullName evidence="7">OmpR/PhoB-type domain-containing protein</fullName>
    </recommendedName>
</protein>
<keyword evidence="9" id="KW-1185">Reference proteome</keyword>
<dbReference type="GO" id="GO:0006355">
    <property type="term" value="P:regulation of DNA-templated transcription"/>
    <property type="evidence" value="ECO:0007669"/>
    <property type="project" value="InterPro"/>
</dbReference>
<dbReference type="InterPro" id="IPR036388">
    <property type="entry name" value="WH-like_DNA-bd_sf"/>
</dbReference>
<dbReference type="Proteomes" id="UP000236178">
    <property type="component" value="Unassembled WGS sequence"/>
</dbReference>